<dbReference type="AlphaFoldDB" id="A0A1M6DFR7"/>
<evidence type="ECO:0000259" key="1">
    <source>
        <dbReference type="Pfam" id="PF14332"/>
    </source>
</evidence>
<feature type="domain" description="PatA-like N-terminal" evidence="1">
    <location>
        <begin position="4"/>
        <end position="139"/>
    </location>
</feature>
<keyword evidence="3" id="KW-1185">Reference proteome</keyword>
<dbReference type="PANTHER" id="PTHR36304:SF4">
    <property type="entry name" value="DUF4388 DOMAIN-CONTAINING PROTEIN"/>
    <property type="match status" value="1"/>
</dbReference>
<dbReference type="InterPro" id="IPR025497">
    <property type="entry name" value="PatA-like_N"/>
</dbReference>
<dbReference type="EMBL" id="FQZT01000002">
    <property type="protein sequence ID" value="SHI72187.1"/>
    <property type="molecule type" value="Genomic_DNA"/>
</dbReference>
<dbReference type="OrthoDB" id="9812510at2"/>
<dbReference type="Proteomes" id="UP000184171">
    <property type="component" value="Unassembled WGS sequence"/>
</dbReference>
<accession>A0A1M6DFR7</accession>
<sequence length="353" mass="38098">MGLEGYLEDLGIGDILQIVSLSKKSGTLFLKNGKKGSITFLQGQVVRATSSEYPQTLGQLLKANGLVAEEQIDAALARQKSLDEHKPVGALLVESCQLDPQQVEEVVGRQIEAIVSSFFTWSKGFFSFELGEPQAFGSAALNPFDFMLEKGISSQRLVVKGERLASSGEVVADDGELEKEVAQLESRLDDQSLFLLKGMLAELDNPYIGGGIIMLILRYASEIMNRAIIFDVRDRQLVGLGQFGLDSLSSAADEIVRKMRLTAENGSVFGRVLSEKESLMAPLGGARSERTLIEILGGAPDSVFLAPLVSDGKVVAMLYGDNFPDSGPIRSAQAFELFLSKAGIAMEQALQDV</sequence>
<dbReference type="STRING" id="1122189.SAMN02745165_00668"/>
<proteinExistence type="predicted"/>
<dbReference type="Pfam" id="PF14332">
    <property type="entry name" value="DUF4388"/>
    <property type="match status" value="1"/>
</dbReference>
<evidence type="ECO:0000313" key="2">
    <source>
        <dbReference type="EMBL" id="SHI72187.1"/>
    </source>
</evidence>
<name>A0A1M6DFR7_MALRU</name>
<protein>
    <recommendedName>
        <fullName evidence="1">PatA-like N-terminal domain-containing protein</fullName>
    </recommendedName>
</protein>
<evidence type="ECO:0000313" key="3">
    <source>
        <dbReference type="Proteomes" id="UP000184171"/>
    </source>
</evidence>
<reference evidence="2 3" key="1">
    <citation type="submission" date="2016-11" db="EMBL/GenBank/DDBJ databases">
        <authorList>
            <person name="Jaros S."/>
            <person name="Januszkiewicz K."/>
            <person name="Wedrychowicz H."/>
        </authorList>
    </citation>
    <scope>NUCLEOTIDE SEQUENCE [LARGE SCALE GENOMIC DNA]</scope>
    <source>
        <strain evidence="2 3">DSM 5091</strain>
    </source>
</reference>
<gene>
    <name evidence="2" type="ORF">SAMN02745165_00668</name>
</gene>
<dbReference type="RefSeq" id="WP_072905566.1">
    <property type="nucleotide sequence ID" value="NZ_FQZT01000002.1"/>
</dbReference>
<organism evidence="2 3">
    <name type="scientific">Malonomonas rubra DSM 5091</name>
    <dbReference type="NCBI Taxonomy" id="1122189"/>
    <lineage>
        <taxon>Bacteria</taxon>
        <taxon>Pseudomonadati</taxon>
        <taxon>Thermodesulfobacteriota</taxon>
        <taxon>Desulfuromonadia</taxon>
        <taxon>Desulfuromonadales</taxon>
        <taxon>Geopsychrobacteraceae</taxon>
        <taxon>Malonomonas</taxon>
    </lineage>
</organism>
<dbReference type="PANTHER" id="PTHR36304">
    <property type="entry name" value="DOMAIN GTPASE-ACTIVATING PROTEIN, PUTATIVE-RELATED-RELATED"/>
    <property type="match status" value="1"/>
</dbReference>